<comment type="catalytic activity">
    <reaction evidence="6">
        <text>a 1,2-diacyl-sn-glycerol + ATP = a 1,2-diacyl-sn-glycero-3-phosphate + ADP + H(+)</text>
        <dbReference type="Rhea" id="RHEA:10272"/>
        <dbReference type="ChEBI" id="CHEBI:15378"/>
        <dbReference type="ChEBI" id="CHEBI:17815"/>
        <dbReference type="ChEBI" id="CHEBI:30616"/>
        <dbReference type="ChEBI" id="CHEBI:58608"/>
        <dbReference type="ChEBI" id="CHEBI:456216"/>
        <dbReference type="EC" id="2.7.1.107"/>
    </reaction>
</comment>
<dbReference type="Pfam" id="PF00781">
    <property type="entry name" value="DAGK_cat"/>
    <property type="match status" value="1"/>
</dbReference>
<dbReference type="Pfam" id="PF00609">
    <property type="entry name" value="DAGK_acc"/>
    <property type="match status" value="1"/>
</dbReference>
<feature type="compositionally biased region" description="Pro residues" evidence="7">
    <location>
        <begin position="388"/>
        <end position="398"/>
    </location>
</feature>
<dbReference type="SMART" id="SM00046">
    <property type="entry name" value="DAGKc"/>
    <property type="match status" value="1"/>
</dbReference>
<organism evidence="9 10">
    <name type="scientific">Gracilariopsis chorda</name>
    <dbReference type="NCBI Taxonomy" id="448386"/>
    <lineage>
        <taxon>Eukaryota</taxon>
        <taxon>Rhodophyta</taxon>
        <taxon>Florideophyceae</taxon>
        <taxon>Rhodymeniophycidae</taxon>
        <taxon>Gracilariales</taxon>
        <taxon>Gracilariaceae</taxon>
        <taxon>Gracilariopsis</taxon>
    </lineage>
</organism>
<dbReference type="InterPro" id="IPR016064">
    <property type="entry name" value="NAD/diacylglycerol_kinase_sf"/>
</dbReference>
<dbReference type="PANTHER" id="PTHR11255:SF80">
    <property type="entry name" value="EYE-SPECIFIC DIACYLGLYCEROL KINASE"/>
    <property type="match status" value="1"/>
</dbReference>
<dbReference type="GO" id="GO:0016020">
    <property type="term" value="C:membrane"/>
    <property type="evidence" value="ECO:0007669"/>
    <property type="project" value="TreeGrafter"/>
</dbReference>
<dbReference type="EC" id="2.7.1.107" evidence="6"/>
<dbReference type="GO" id="GO:0007200">
    <property type="term" value="P:phospholipase C-activating G protein-coupled receptor signaling pathway"/>
    <property type="evidence" value="ECO:0007669"/>
    <property type="project" value="InterPro"/>
</dbReference>
<keyword evidence="2 6" id="KW-0808">Transferase</keyword>
<keyword evidence="5 6" id="KW-0067">ATP-binding</keyword>
<dbReference type="GO" id="GO:0004143">
    <property type="term" value="F:ATP-dependent diacylglycerol kinase activity"/>
    <property type="evidence" value="ECO:0007669"/>
    <property type="project" value="UniProtKB-EC"/>
</dbReference>
<feature type="compositionally biased region" description="Low complexity" evidence="7">
    <location>
        <begin position="363"/>
        <end position="387"/>
    </location>
</feature>
<protein>
    <recommendedName>
        <fullName evidence="6">Diacylglycerol kinase</fullName>
        <shortName evidence="6">DAG kinase</shortName>
        <ecNumber evidence="6">2.7.1.107</ecNumber>
    </recommendedName>
</protein>
<dbReference type="Proteomes" id="UP000247409">
    <property type="component" value="Unassembled WGS sequence"/>
</dbReference>
<dbReference type="Gene3D" id="2.60.200.40">
    <property type="match status" value="1"/>
</dbReference>
<dbReference type="OrthoDB" id="242257at2759"/>
<evidence type="ECO:0000256" key="2">
    <source>
        <dbReference type="ARBA" id="ARBA00022679"/>
    </source>
</evidence>
<name>A0A2V3J5D5_9FLOR</name>
<evidence type="ECO:0000313" key="10">
    <source>
        <dbReference type="Proteomes" id="UP000247409"/>
    </source>
</evidence>
<evidence type="ECO:0000259" key="8">
    <source>
        <dbReference type="PROSITE" id="PS50146"/>
    </source>
</evidence>
<dbReference type="AlphaFoldDB" id="A0A2V3J5D5"/>
<accession>A0A2V3J5D5</accession>
<dbReference type="InterPro" id="IPR000756">
    <property type="entry name" value="Diacylglycerol_kin_accessory"/>
</dbReference>
<evidence type="ECO:0000256" key="3">
    <source>
        <dbReference type="ARBA" id="ARBA00022741"/>
    </source>
</evidence>
<evidence type="ECO:0000256" key="1">
    <source>
        <dbReference type="ARBA" id="ARBA00009280"/>
    </source>
</evidence>
<dbReference type="EMBL" id="NBIV01000004">
    <property type="protein sequence ID" value="PXF49584.1"/>
    <property type="molecule type" value="Genomic_DNA"/>
</dbReference>
<keyword evidence="4 6" id="KW-0418">Kinase</keyword>
<dbReference type="Gene3D" id="3.40.50.10330">
    <property type="entry name" value="Probable inorganic polyphosphate/atp-NAD kinase, domain 1"/>
    <property type="match status" value="1"/>
</dbReference>
<dbReference type="InterPro" id="IPR037607">
    <property type="entry name" value="DGK"/>
</dbReference>
<comment type="similarity">
    <text evidence="1 6">Belongs to the eukaryotic diacylglycerol kinase family.</text>
</comment>
<keyword evidence="10" id="KW-1185">Reference proteome</keyword>
<evidence type="ECO:0000256" key="6">
    <source>
        <dbReference type="RuleBase" id="RU361128"/>
    </source>
</evidence>
<gene>
    <name evidence="9" type="ORF">BWQ96_00654</name>
</gene>
<comment type="caution">
    <text evidence="9">The sequence shown here is derived from an EMBL/GenBank/DDBJ whole genome shotgun (WGS) entry which is preliminary data.</text>
</comment>
<feature type="region of interest" description="Disordered" evidence="7">
    <location>
        <begin position="321"/>
        <end position="342"/>
    </location>
</feature>
<proteinExistence type="inferred from homology"/>
<feature type="domain" description="DAGKc" evidence="8">
    <location>
        <begin position="1"/>
        <end position="140"/>
    </location>
</feature>
<evidence type="ECO:0000256" key="7">
    <source>
        <dbReference type="SAM" id="MobiDB-lite"/>
    </source>
</evidence>
<evidence type="ECO:0000313" key="9">
    <source>
        <dbReference type="EMBL" id="PXF49584.1"/>
    </source>
</evidence>
<feature type="region of interest" description="Disordered" evidence="7">
    <location>
        <begin position="358"/>
        <end position="398"/>
    </location>
</feature>
<dbReference type="InterPro" id="IPR017438">
    <property type="entry name" value="ATP-NAD_kinase_N"/>
</dbReference>
<reference evidence="9 10" key="1">
    <citation type="journal article" date="2018" name="Mol. Biol. Evol.">
        <title>Analysis of the draft genome of the red seaweed Gracilariopsis chorda provides insights into genome size evolution in Rhodophyta.</title>
        <authorList>
            <person name="Lee J."/>
            <person name="Yang E.C."/>
            <person name="Graf L."/>
            <person name="Yang J.H."/>
            <person name="Qiu H."/>
            <person name="Zel Zion U."/>
            <person name="Chan C.X."/>
            <person name="Stephens T.G."/>
            <person name="Weber A.P.M."/>
            <person name="Boo G.H."/>
            <person name="Boo S.M."/>
            <person name="Kim K.M."/>
            <person name="Shin Y."/>
            <person name="Jung M."/>
            <person name="Lee S.J."/>
            <person name="Yim H.S."/>
            <person name="Lee J.H."/>
            <person name="Bhattacharya D."/>
            <person name="Yoon H.S."/>
        </authorList>
    </citation>
    <scope>NUCLEOTIDE SEQUENCE [LARGE SCALE GENOMIC DNA]</scope>
    <source>
        <strain evidence="9 10">SKKU-2015</strain>
        <tissue evidence="9">Whole body</tissue>
    </source>
</reference>
<dbReference type="InterPro" id="IPR001206">
    <property type="entry name" value="Diacylglycerol_kinase_cat_dom"/>
</dbReference>
<dbReference type="SMART" id="SM00045">
    <property type="entry name" value="DAGKa"/>
    <property type="match status" value="1"/>
</dbReference>
<dbReference type="GO" id="GO:0005524">
    <property type="term" value="F:ATP binding"/>
    <property type="evidence" value="ECO:0007669"/>
    <property type="project" value="UniProtKB-KW"/>
</dbReference>
<evidence type="ECO:0000256" key="5">
    <source>
        <dbReference type="ARBA" id="ARBA00022840"/>
    </source>
</evidence>
<dbReference type="PROSITE" id="PS50146">
    <property type="entry name" value="DAGK"/>
    <property type="match status" value="1"/>
</dbReference>
<dbReference type="STRING" id="448386.A0A2V3J5D5"/>
<dbReference type="SUPFAM" id="SSF111331">
    <property type="entry name" value="NAD kinase/diacylglycerol kinase-like"/>
    <property type="match status" value="1"/>
</dbReference>
<keyword evidence="3 6" id="KW-0547">Nucleotide-binding</keyword>
<sequence length="398" mass="43481">MRVIAFVNPASGGNKGALLLSLLRNHIGNENVFDIIAEKGPDRGLSDRASDPSFDVICLVAGGDGTFSWVANAVEKRNLTHVSLVVVPLGSGNDMSRALGWGKKYPGEQRVITSVKRIMESPVDQLAAGKLDIWRLAALDAKHQRASVDDHGIEHGARPIVCNYLSLGADAYVELRFNQMRWQNPHKHKSRIGNFKAHAMVGLKYMCQPKSRKIFISDHVQSLDVDGEPITLPAYLQALIFLNIPSYGAGTQPWGKVGQKARADLSNGRTVTDMYVDDQRFEVIGLRSLKHFGMIRLLGAHGVRIAQGSRLKLTLKSESTPFQADGEPWEQHGGTVTLEPGNKVGVLRGPVWKAYSRKRAKFDPSNSQPDSDTSSSSDGHSDGEPTQEPQPAPAPDNQ</sequence>
<evidence type="ECO:0000256" key="4">
    <source>
        <dbReference type="ARBA" id="ARBA00022777"/>
    </source>
</evidence>
<dbReference type="PANTHER" id="PTHR11255">
    <property type="entry name" value="DIACYLGLYCEROL KINASE"/>
    <property type="match status" value="1"/>
</dbReference>